<dbReference type="FunFam" id="1.20.1250.20:FF:000134">
    <property type="entry name" value="MFS sugar transporter protein"/>
    <property type="match status" value="1"/>
</dbReference>
<feature type="transmembrane region" description="Helical" evidence="8">
    <location>
        <begin position="218"/>
        <end position="240"/>
    </location>
</feature>
<feature type="transmembrane region" description="Helical" evidence="8">
    <location>
        <begin position="39"/>
        <end position="57"/>
    </location>
</feature>
<dbReference type="InterPro" id="IPR020846">
    <property type="entry name" value="MFS_dom"/>
</dbReference>
<keyword evidence="3 7" id="KW-0813">Transport</keyword>
<reference evidence="10" key="1">
    <citation type="journal article" date="2020" name="Stud. Mycol.">
        <title>101 Dothideomycetes genomes: a test case for predicting lifestyles and emergence of pathogens.</title>
        <authorList>
            <person name="Haridas S."/>
            <person name="Albert R."/>
            <person name="Binder M."/>
            <person name="Bloem J."/>
            <person name="Labutti K."/>
            <person name="Salamov A."/>
            <person name="Andreopoulos B."/>
            <person name="Baker S."/>
            <person name="Barry K."/>
            <person name="Bills G."/>
            <person name="Bluhm B."/>
            <person name="Cannon C."/>
            <person name="Castanera R."/>
            <person name="Culley D."/>
            <person name="Daum C."/>
            <person name="Ezra D."/>
            <person name="Gonzalez J."/>
            <person name="Henrissat B."/>
            <person name="Kuo A."/>
            <person name="Liang C."/>
            <person name="Lipzen A."/>
            <person name="Lutzoni F."/>
            <person name="Magnuson J."/>
            <person name="Mondo S."/>
            <person name="Nolan M."/>
            <person name="Ohm R."/>
            <person name="Pangilinan J."/>
            <person name="Park H.-J."/>
            <person name="Ramirez L."/>
            <person name="Alfaro M."/>
            <person name="Sun H."/>
            <person name="Tritt A."/>
            <person name="Yoshinaga Y."/>
            <person name="Zwiers L.-H."/>
            <person name="Turgeon B."/>
            <person name="Goodwin S."/>
            <person name="Spatafora J."/>
            <person name="Crous P."/>
            <person name="Grigoriev I."/>
        </authorList>
    </citation>
    <scope>NUCLEOTIDE SEQUENCE</scope>
    <source>
        <strain evidence="10">ATCC 36951</strain>
    </source>
</reference>
<comment type="similarity">
    <text evidence="2 7">Belongs to the major facilitator superfamily. Sugar transporter (TC 2.A.1.1) family.</text>
</comment>
<evidence type="ECO:0000313" key="11">
    <source>
        <dbReference type="Proteomes" id="UP000799537"/>
    </source>
</evidence>
<feature type="transmembrane region" description="Helical" evidence="8">
    <location>
        <begin position="314"/>
        <end position="334"/>
    </location>
</feature>
<sequence>MGNPTPSTIGLITATVFIAGFVAAFFVSPFADRYGRRPALLLGSFLCVAGAAIQSAAQSKGTFIGGRVFIGFGISFTTNAGPSLLNELAHPRMRGRIGSSFNVLWYVGAIVNAWLCFGTGHLSSNWSWRIPSLVQALPALLQVISVIFMPESPRYLYSRGKHSQAQAVLARYHANGVMDDQLVTFQMAQIAETLELDAVNRQKTWRKVLQPKANRKRFAICFAVALLTLWNGQGVISYYFPPILDSIGITSTNQQTGINGSMQIWNLLCSLVGVYLAESIGRRPLWLASFIGMICANVPLTISSAQYTKTGSKGAAYSTVVFLFLYNAAFNIACNPLLYSYTTELLPYSIRTKGLAVQVAVGQAVLTVNQYVNPIALDSIGYWYFVFYLGMLLIGTAVIYLGFPETKGYTLEQLANLFEEKSPFPVLEAVAVSDGSDLPSADTKSAKLEVKETDF</sequence>
<evidence type="ECO:0000256" key="2">
    <source>
        <dbReference type="ARBA" id="ARBA00010992"/>
    </source>
</evidence>
<dbReference type="OrthoDB" id="6133115at2759"/>
<feature type="transmembrane region" description="Helical" evidence="8">
    <location>
        <begin position="382"/>
        <end position="403"/>
    </location>
</feature>
<keyword evidence="11" id="KW-1185">Reference proteome</keyword>
<dbReference type="AlphaFoldDB" id="A0A6A6BWY6"/>
<dbReference type="GeneID" id="54567875"/>
<dbReference type="InterPro" id="IPR050360">
    <property type="entry name" value="MFS_Sugar_Transporters"/>
</dbReference>
<gene>
    <name evidence="10" type="ORF">M409DRAFT_60883</name>
</gene>
<dbReference type="InterPro" id="IPR005828">
    <property type="entry name" value="MFS_sugar_transport-like"/>
</dbReference>
<evidence type="ECO:0000256" key="1">
    <source>
        <dbReference type="ARBA" id="ARBA00004141"/>
    </source>
</evidence>
<feature type="transmembrane region" description="Helical" evidence="8">
    <location>
        <begin position="284"/>
        <end position="302"/>
    </location>
</feature>
<feature type="transmembrane region" description="Helical" evidence="8">
    <location>
        <begin position="6"/>
        <end position="27"/>
    </location>
</feature>
<evidence type="ECO:0000256" key="4">
    <source>
        <dbReference type="ARBA" id="ARBA00022692"/>
    </source>
</evidence>
<dbReference type="PANTHER" id="PTHR48022">
    <property type="entry name" value="PLASTIDIC GLUCOSE TRANSPORTER 4"/>
    <property type="match status" value="1"/>
</dbReference>
<keyword evidence="5 8" id="KW-1133">Transmembrane helix</keyword>
<dbReference type="Proteomes" id="UP000799537">
    <property type="component" value="Unassembled WGS sequence"/>
</dbReference>
<evidence type="ECO:0000313" key="10">
    <source>
        <dbReference type="EMBL" id="KAF2159297.1"/>
    </source>
</evidence>
<comment type="subcellular location">
    <subcellularLocation>
        <location evidence="1">Membrane</location>
        <topology evidence="1">Multi-pass membrane protein</topology>
    </subcellularLocation>
</comment>
<proteinExistence type="inferred from homology"/>
<dbReference type="PRINTS" id="PR00171">
    <property type="entry name" value="SUGRTRNSPORT"/>
</dbReference>
<accession>A0A6A6BWY6</accession>
<dbReference type="Gene3D" id="1.20.1250.20">
    <property type="entry name" value="MFS general substrate transporter like domains"/>
    <property type="match status" value="1"/>
</dbReference>
<evidence type="ECO:0000259" key="9">
    <source>
        <dbReference type="PROSITE" id="PS50850"/>
    </source>
</evidence>
<dbReference type="EMBL" id="ML993639">
    <property type="protein sequence ID" value="KAF2159297.1"/>
    <property type="molecule type" value="Genomic_DNA"/>
</dbReference>
<dbReference type="PROSITE" id="PS00216">
    <property type="entry name" value="SUGAR_TRANSPORT_1"/>
    <property type="match status" value="2"/>
</dbReference>
<evidence type="ECO:0000256" key="8">
    <source>
        <dbReference type="SAM" id="Phobius"/>
    </source>
</evidence>
<protein>
    <recommendedName>
        <fullName evidence="9">Major facilitator superfamily (MFS) profile domain-containing protein</fullName>
    </recommendedName>
</protein>
<evidence type="ECO:0000256" key="6">
    <source>
        <dbReference type="ARBA" id="ARBA00023136"/>
    </source>
</evidence>
<feature type="transmembrane region" description="Helical" evidence="8">
    <location>
        <begin position="128"/>
        <end position="149"/>
    </location>
</feature>
<evidence type="ECO:0000256" key="3">
    <source>
        <dbReference type="ARBA" id="ARBA00022448"/>
    </source>
</evidence>
<organism evidence="10 11">
    <name type="scientific">Zasmidium cellare ATCC 36951</name>
    <dbReference type="NCBI Taxonomy" id="1080233"/>
    <lineage>
        <taxon>Eukaryota</taxon>
        <taxon>Fungi</taxon>
        <taxon>Dikarya</taxon>
        <taxon>Ascomycota</taxon>
        <taxon>Pezizomycotina</taxon>
        <taxon>Dothideomycetes</taxon>
        <taxon>Dothideomycetidae</taxon>
        <taxon>Mycosphaerellales</taxon>
        <taxon>Mycosphaerellaceae</taxon>
        <taxon>Zasmidium</taxon>
    </lineage>
</organism>
<keyword evidence="6 8" id="KW-0472">Membrane</keyword>
<feature type="domain" description="Major facilitator superfamily (MFS) profile" evidence="9">
    <location>
        <begin position="1"/>
        <end position="407"/>
    </location>
</feature>
<dbReference type="Pfam" id="PF00083">
    <property type="entry name" value="Sugar_tr"/>
    <property type="match status" value="1"/>
</dbReference>
<dbReference type="InterPro" id="IPR036259">
    <property type="entry name" value="MFS_trans_sf"/>
</dbReference>
<evidence type="ECO:0000256" key="7">
    <source>
        <dbReference type="RuleBase" id="RU003346"/>
    </source>
</evidence>
<feature type="transmembrane region" description="Helical" evidence="8">
    <location>
        <begin position="103"/>
        <end position="122"/>
    </location>
</feature>
<feature type="transmembrane region" description="Helical" evidence="8">
    <location>
        <begin position="63"/>
        <end position="82"/>
    </location>
</feature>
<dbReference type="RefSeq" id="XP_033660186.1">
    <property type="nucleotide sequence ID" value="XM_033814603.1"/>
</dbReference>
<evidence type="ECO:0000256" key="5">
    <source>
        <dbReference type="ARBA" id="ARBA00022989"/>
    </source>
</evidence>
<dbReference type="NCBIfam" id="TIGR00879">
    <property type="entry name" value="SP"/>
    <property type="match status" value="1"/>
</dbReference>
<dbReference type="PROSITE" id="PS50850">
    <property type="entry name" value="MFS"/>
    <property type="match status" value="1"/>
</dbReference>
<dbReference type="InterPro" id="IPR003663">
    <property type="entry name" value="Sugar/inositol_transpt"/>
</dbReference>
<dbReference type="PANTHER" id="PTHR48022:SF64">
    <property type="entry name" value="MAJOR FACILITATOR SUPERFAMILY (MFS) PROFILE DOMAIN-CONTAINING PROTEIN"/>
    <property type="match status" value="1"/>
</dbReference>
<dbReference type="InterPro" id="IPR005829">
    <property type="entry name" value="Sugar_transporter_CS"/>
</dbReference>
<name>A0A6A6BWY6_ZASCE</name>
<dbReference type="SUPFAM" id="SSF103473">
    <property type="entry name" value="MFS general substrate transporter"/>
    <property type="match status" value="1"/>
</dbReference>
<dbReference type="GO" id="GO:0016020">
    <property type="term" value="C:membrane"/>
    <property type="evidence" value="ECO:0007669"/>
    <property type="project" value="UniProtKB-SubCell"/>
</dbReference>
<dbReference type="GO" id="GO:0005351">
    <property type="term" value="F:carbohydrate:proton symporter activity"/>
    <property type="evidence" value="ECO:0007669"/>
    <property type="project" value="TreeGrafter"/>
</dbReference>
<keyword evidence="4 8" id="KW-0812">Transmembrane</keyword>